<dbReference type="AlphaFoldDB" id="A0A7R7IBA5"/>
<dbReference type="Gene3D" id="1.10.10.10">
    <property type="entry name" value="Winged helix-like DNA-binding domain superfamily/Winged helix DNA-binding domain"/>
    <property type="match status" value="1"/>
</dbReference>
<reference evidence="1 2" key="1">
    <citation type="submission" date="2020-11" db="EMBL/GenBank/DDBJ databases">
        <title>Draft genome sequencing of a Lachnospiraceae strain isolated from anoxic soil subjected to BSD treatment.</title>
        <authorList>
            <person name="Uek A."/>
            <person name="Tonouchi A."/>
        </authorList>
    </citation>
    <scope>NUCLEOTIDE SEQUENCE [LARGE SCALE GENOMIC DNA]</scope>
    <source>
        <strain evidence="1 2">TB5</strain>
    </source>
</reference>
<dbReference type="SUPFAM" id="SSF46785">
    <property type="entry name" value="Winged helix' DNA-binding domain"/>
    <property type="match status" value="1"/>
</dbReference>
<dbReference type="GO" id="GO:0003700">
    <property type="term" value="F:DNA-binding transcription factor activity"/>
    <property type="evidence" value="ECO:0007669"/>
    <property type="project" value="InterPro"/>
</dbReference>
<accession>A0A7R7IBA5</accession>
<protein>
    <recommendedName>
        <fullName evidence="3">Fur family transcriptional regulator</fullName>
    </recommendedName>
</protein>
<sequence>MKTHLNKKESKEQLNVQDTIGYQRTKMQKDMIIQRLKERGCRITKQRLLIVDIILENECSCCKEIHFRASGIDPGIGTATVYRLVNTLEEIGAISRKNMYKVTCEERCSREELYTIVLDDDTTYQLSKQTWNDIIKAGLESFGYLKNQNVASLVVNDYELELASC</sequence>
<dbReference type="KEGG" id="ahb:bsdtb5_06680"/>
<dbReference type="RefSeq" id="WP_330611922.1">
    <property type="nucleotide sequence ID" value="NZ_AP024169.1"/>
</dbReference>
<evidence type="ECO:0000313" key="2">
    <source>
        <dbReference type="Proteomes" id="UP000595897"/>
    </source>
</evidence>
<organism evidence="1 2">
    <name type="scientific">Anaeromicropila herbilytica</name>
    <dbReference type="NCBI Taxonomy" id="2785025"/>
    <lineage>
        <taxon>Bacteria</taxon>
        <taxon>Bacillati</taxon>
        <taxon>Bacillota</taxon>
        <taxon>Clostridia</taxon>
        <taxon>Lachnospirales</taxon>
        <taxon>Lachnospiraceae</taxon>
        <taxon>Anaeromicropila</taxon>
    </lineage>
</organism>
<dbReference type="InterPro" id="IPR002481">
    <property type="entry name" value="FUR"/>
</dbReference>
<name>A0A7R7IBA5_9FIRM</name>
<proteinExistence type="predicted"/>
<gene>
    <name evidence="1" type="ORF">bsdtb5_06680</name>
</gene>
<dbReference type="EMBL" id="AP024169">
    <property type="protein sequence ID" value="BCN29373.1"/>
    <property type="molecule type" value="Genomic_DNA"/>
</dbReference>
<dbReference type="InterPro" id="IPR036390">
    <property type="entry name" value="WH_DNA-bd_sf"/>
</dbReference>
<dbReference type="InterPro" id="IPR036388">
    <property type="entry name" value="WH-like_DNA-bd_sf"/>
</dbReference>
<keyword evidence="2" id="KW-1185">Reference proteome</keyword>
<dbReference type="Pfam" id="PF01475">
    <property type="entry name" value="FUR"/>
    <property type="match status" value="1"/>
</dbReference>
<evidence type="ECO:0000313" key="1">
    <source>
        <dbReference type="EMBL" id="BCN29373.1"/>
    </source>
</evidence>
<dbReference type="Proteomes" id="UP000595897">
    <property type="component" value="Chromosome"/>
</dbReference>
<evidence type="ECO:0008006" key="3">
    <source>
        <dbReference type="Google" id="ProtNLM"/>
    </source>
</evidence>